<dbReference type="InterPro" id="IPR036116">
    <property type="entry name" value="FN3_sf"/>
</dbReference>
<reference evidence="1" key="1">
    <citation type="journal article" date="2020" name="mSystems">
        <title>Genome- and Community-Level Interaction Insights into Carbon Utilization and Element Cycling Functions of Hydrothermarchaeota in Hydrothermal Sediment.</title>
        <authorList>
            <person name="Zhou Z."/>
            <person name="Liu Y."/>
            <person name="Xu W."/>
            <person name="Pan J."/>
            <person name="Luo Z.H."/>
            <person name="Li M."/>
        </authorList>
    </citation>
    <scope>NUCLEOTIDE SEQUENCE [LARGE SCALE GENOMIC DNA]</scope>
    <source>
        <strain evidence="1">SpSt-289</strain>
    </source>
</reference>
<dbReference type="InterPro" id="IPR013783">
    <property type="entry name" value="Ig-like_fold"/>
</dbReference>
<organism evidence="1">
    <name type="scientific">Caldilinea aerophila</name>
    <dbReference type="NCBI Taxonomy" id="133453"/>
    <lineage>
        <taxon>Bacteria</taxon>
        <taxon>Bacillati</taxon>
        <taxon>Chloroflexota</taxon>
        <taxon>Caldilineae</taxon>
        <taxon>Caldilineales</taxon>
        <taxon>Caldilineaceae</taxon>
        <taxon>Caldilinea</taxon>
    </lineage>
</organism>
<dbReference type="EMBL" id="DSMG01000144">
    <property type="protein sequence ID" value="HDX32602.1"/>
    <property type="molecule type" value="Genomic_DNA"/>
</dbReference>
<evidence type="ECO:0008006" key="2">
    <source>
        <dbReference type="Google" id="ProtNLM"/>
    </source>
</evidence>
<proteinExistence type="predicted"/>
<dbReference type="AlphaFoldDB" id="A0A7C1JM24"/>
<gene>
    <name evidence="1" type="ORF">ENQ20_14115</name>
</gene>
<dbReference type="SUPFAM" id="SSF49265">
    <property type="entry name" value="Fibronectin type III"/>
    <property type="match status" value="1"/>
</dbReference>
<name>A0A7C1JM24_9CHLR</name>
<sequence length="315" mass="36047">MLAQTYILEEATNVSFSDAQVVYQGTDLVWNTPTGKTPGSYYYRVKAKNSWGDGDWSNVQSVTIYPLFVGLQLRWDGRGYIRGSEYFDVGTHLTRDLNGLTDADTVRSHNYFWYDPNPEDWPSDTWDDYYSVSTGYFKASSVPDDPSWKWGSPWRLPYDWSFSDGQTFSIGGQAFLVSGPHSGYTAFGKAVQYWKLVNRDKFLYWDGGGDWKQYVHAGDITLWYDAGNTRLKLHSNVLRRSYYKGNLTSHTVQYIDNLTSSNSFPSAHGLVQDATYPQTPDSSLDYQGKSSHQYDRFLRDTIFQADIVNESNDSQ</sequence>
<dbReference type="Gene3D" id="2.60.40.10">
    <property type="entry name" value="Immunoglobulins"/>
    <property type="match status" value="1"/>
</dbReference>
<protein>
    <recommendedName>
        <fullName evidence="2">Fibronectin type-III domain-containing protein</fullName>
    </recommendedName>
</protein>
<evidence type="ECO:0000313" key="1">
    <source>
        <dbReference type="EMBL" id="HDX32602.1"/>
    </source>
</evidence>
<accession>A0A7C1JM24</accession>
<comment type="caution">
    <text evidence="1">The sequence shown here is derived from an EMBL/GenBank/DDBJ whole genome shotgun (WGS) entry which is preliminary data.</text>
</comment>